<dbReference type="GO" id="GO:0005737">
    <property type="term" value="C:cytoplasm"/>
    <property type="evidence" value="ECO:0007669"/>
    <property type="project" value="TreeGrafter"/>
</dbReference>
<evidence type="ECO:0000313" key="3">
    <source>
        <dbReference type="Proteomes" id="UP000502641"/>
    </source>
</evidence>
<name>A0A6M4PDX3_9ACTN</name>
<dbReference type="KEGG" id="sarg:HKX69_02540"/>
<dbReference type="InterPro" id="IPR051908">
    <property type="entry name" value="Ribosomal_N-acetyltransferase"/>
</dbReference>
<dbReference type="GO" id="GO:1990189">
    <property type="term" value="F:protein N-terminal-serine acetyltransferase activity"/>
    <property type="evidence" value="ECO:0007669"/>
    <property type="project" value="TreeGrafter"/>
</dbReference>
<dbReference type="CDD" id="cd04301">
    <property type="entry name" value="NAT_SF"/>
    <property type="match status" value="1"/>
</dbReference>
<protein>
    <submittedName>
        <fullName evidence="2">GNAT family N-acetyltransferase</fullName>
    </submittedName>
</protein>
<dbReference type="PROSITE" id="PS51186">
    <property type="entry name" value="GNAT"/>
    <property type="match status" value="1"/>
</dbReference>
<feature type="domain" description="N-acetyltransferase" evidence="1">
    <location>
        <begin position="30"/>
        <end position="190"/>
    </location>
</feature>
<dbReference type="Proteomes" id="UP000502641">
    <property type="component" value="Chromosome"/>
</dbReference>
<dbReference type="Pfam" id="PF13302">
    <property type="entry name" value="Acetyltransf_3"/>
    <property type="match status" value="1"/>
</dbReference>
<dbReference type="InterPro" id="IPR000182">
    <property type="entry name" value="GNAT_dom"/>
</dbReference>
<dbReference type="Gene3D" id="3.40.630.30">
    <property type="match status" value="1"/>
</dbReference>
<keyword evidence="3" id="KW-1185">Reference proteome</keyword>
<dbReference type="AlphaFoldDB" id="A0A6M4PDX3"/>
<dbReference type="GO" id="GO:0008999">
    <property type="term" value="F:protein-N-terminal-alanine acetyltransferase activity"/>
    <property type="evidence" value="ECO:0007669"/>
    <property type="project" value="TreeGrafter"/>
</dbReference>
<dbReference type="RefSeq" id="WP_171150443.1">
    <property type="nucleotide sequence ID" value="NZ_CP053189.1"/>
</dbReference>
<dbReference type="PANTHER" id="PTHR43441">
    <property type="entry name" value="RIBOSOMAL-PROTEIN-SERINE ACETYLTRANSFERASE"/>
    <property type="match status" value="1"/>
</dbReference>
<gene>
    <name evidence="2" type="ORF">HKX69_02540</name>
</gene>
<sequence length="211" mass="22344">MISSSGIPAVVPPGRLAEPGQPVLPLTDGLELRPWQLTDADADALLAAGRDPDISRWNLFTVADRAEARARIERLHGRRRAETGVVWAIAPRGGAPVGLAGLNDVDLAAGTAEVLYWVLPAARGTGLAVRAARRLSRWALDDLGLHRLILCHSVANPASCRVAEKAGFGYEGTQRSALLHADGWHDQHLHARVAGDPGQALSSGSCRCRGA</sequence>
<evidence type="ECO:0000259" key="1">
    <source>
        <dbReference type="PROSITE" id="PS51186"/>
    </source>
</evidence>
<dbReference type="EMBL" id="CP053189">
    <property type="protein sequence ID" value="QJS08544.1"/>
    <property type="molecule type" value="Genomic_DNA"/>
</dbReference>
<reference evidence="2 3" key="1">
    <citation type="submission" date="2020-05" db="EMBL/GenBank/DDBJ databases">
        <authorList>
            <person name="Li K."/>
        </authorList>
    </citation>
    <scope>NUCLEOTIDE SEQUENCE [LARGE SCALE GENOMIC DNA]</scope>
    <source>
        <strain evidence="3">jing01</strain>
    </source>
</reference>
<accession>A0A6M4PDX3</accession>
<organism evidence="2 3">
    <name type="scientific">Streptomyces argyrophylli</name>
    <dbReference type="NCBI Taxonomy" id="2726118"/>
    <lineage>
        <taxon>Bacteria</taxon>
        <taxon>Bacillati</taxon>
        <taxon>Actinomycetota</taxon>
        <taxon>Actinomycetes</taxon>
        <taxon>Kitasatosporales</taxon>
        <taxon>Streptomycetaceae</taxon>
        <taxon>Streptomyces</taxon>
    </lineage>
</organism>
<evidence type="ECO:0000313" key="2">
    <source>
        <dbReference type="EMBL" id="QJS08544.1"/>
    </source>
</evidence>
<dbReference type="SUPFAM" id="SSF55729">
    <property type="entry name" value="Acyl-CoA N-acyltransferases (Nat)"/>
    <property type="match status" value="1"/>
</dbReference>
<dbReference type="InterPro" id="IPR016181">
    <property type="entry name" value="Acyl_CoA_acyltransferase"/>
</dbReference>
<proteinExistence type="predicted"/>
<dbReference type="PANTHER" id="PTHR43441:SF10">
    <property type="entry name" value="ACETYLTRANSFERASE"/>
    <property type="match status" value="1"/>
</dbReference>